<evidence type="ECO:0000256" key="4">
    <source>
        <dbReference type="ARBA" id="ARBA00022723"/>
    </source>
</evidence>
<dbReference type="GO" id="GO:0046872">
    <property type="term" value="F:metal ion binding"/>
    <property type="evidence" value="ECO:0007669"/>
    <property type="project" value="UniProtKB-KW"/>
</dbReference>
<dbReference type="GO" id="GO:0016787">
    <property type="term" value="F:hydrolase activity"/>
    <property type="evidence" value="ECO:0007669"/>
    <property type="project" value="UniProtKB-KW"/>
</dbReference>
<comment type="caution">
    <text evidence="12">The sequence shown here is derived from an EMBL/GenBank/DDBJ whole genome shotgun (WGS) entry which is preliminary data.</text>
</comment>
<keyword evidence="13" id="KW-1185">Reference proteome</keyword>
<keyword evidence="8" id="KW-0238">DNA-binding</keyword>
<evidence type="ECO:0000256" key="3">
    <source>
        <dbReference type="ARBA" id="ARBA00022722"/>
    </source>
</evidence>
<keyword evidence="7" id="KW-0229">DNA integration</keyword>
<evidence type="ECO:0000313" key="12">
    <source>
        <dbReference type="EMBL" id="RMC18110.1"/>
    </source>
</evidence>
<keyword evidence="4" id="KW-0479">Metal-binding</keyword>
<organism evidence="12 13">
    <name type="scientific">Hirundo rustica rustica</name>
    <dbReference type="NCBI Taxonomy" id="333673"/>
    <lineage>
        <taxon>Eukaryota</taxon>
        <taxon>Metazoa</taxon>
        <taxon>Chordata</taxon>
        <taxon>Craniata</taxon>
        <taxon>Vertebrata</taxon>
        <taxon>Euteleostomi</taxon>
        <taxon>Archelosauria</taxon>
        <taxon>Archosauria</taxon>
        <taxon>Dinosauria</taxon>
        <taxon>Saurischia</taxon>
        <taxon>Theropoda</taxon>
        <taxon>Coelurosauria</taxon>
        <taxon>Aves</taxon>
        <taxon>Neognathae</taxon>
        <taxon>Neoaves</taxon>
        <taxon>Telluraves</taxon>
        <taxon>Australaves</taxon>
        <taxon>Passeriformes</taxon>
        <taxon>Sylvioidea</taxon>
        <taxon>Hirundinidae</taxon>
        <taxon>Hirundo</taxon>
    </lineage>
</organism>
<feature type="domain" description="Integrase-type" evidence="11">
    <location>
        <begin position="1"/>
        <end position="45"/>
    </location>
</feature>
<evidence type="ECO:0000256" key="1">
    <source>
        <dbReference type="ARBA" id="ARBA00022679"/>
    </source>
</evidence>
<protein>
    <recommendedName>
        <fullName evidence="11">Integrase-type domain-containing protein</fullName>
    </recommendedName>
</protein>
<dbReference type="EMBL" id="QRBI01000097">
    <property type="protein sequence ID" value="RMC18110.1"/>
    <property type="molecule type" value="Genomic_DNA"/>
</dbReference>
<feature type="transmembrane region" description="Helical" evidence="10">
    <location>
        <begin position="68"/>
        <end position="85"/>
    </location>
</feature>
<dbReference type="GO" id="GO:0016779">
    <property type="term" value="F:nucleotidyltransferase activity"/>
    <property type="evidence" value="ECO:0007669"/>
    <property type="project" value="UniProtKB-KW"/>
</dbReference>
<evidence type="ECO:0000256" key="7">
    <source>
        <dbReference type="ARBA" id="ARBA00022908"/>
    </source>
</evidence>
<dbReference type="Proteomes" id="UP000269221">
    <property type="component" value="Unassembled WGS sequence"/>
</dbReference>
<dbReference type="GO" id="GO:0004519">
    <property type="term" value="F:endonuclease activity"/>
    <property type="evidence" value="ECO:0007669"/>
    <property type="project" value="UniProtKB-KW"/>
</dbReference>
<dbReference type="Gene3D" id="2.30.30.10">
    <property type="entry name" value="Integrase, C-terminal domain superfamily, retroviral"/>
    <property type="match status" value="1"/>
</dbReference>
<dbReference type="PROSITE" id="PS51027">
    <property type="entry name" value="INTEGRASE_DBD"/>
    <property type="match status" value="1"/>
</dbReference>
<evidence type="ECO:0000313" key="13">
    <source>
        <dbReference type="Proteomes" id="UP000269221"/>
    </source>
</evidence>
<keyword evidence="2" id="KW-0548">Nucleotidyltransferase</keyword>
<dbReference type="AlphaFoldDB" id="A0A3M0L548"/>
<feature type="DNA-binding region" description="Integrase-type" evidence="9">
    <location>
        <begin position="1"/>
        <end position="45"/>
    </location>
</feature>
<keyword evidence="6" id="KW-0378">Hydrolase</keyword>
<gene>
    <name evidence="12" type="ORF">DUI87_04989</name>
</gene>
<dbReference type="InterPro" id="IPR036862">
    <property type="entry name" value="Integrase_C_dom_sf_retrovir"/>
</dbReference>
<evidence type="ECO:0000256" key="5">
    <source>
        <dbReference type="ARBA" id="ARBA00022759"/>
    </source>
</evidence>
<keyword evidence="10" id="KW-0472">Membrane</keyword>
<evidence type="ECO:0000256" key="10">
    <source>
        <dbReference type="SAM" id="Phobius"/>
    </source>
</evidence>
<sequence length="169" mass="19202">MVRNPETGKVEGPHDLVTWGRGYACVSTPTEPKWLPLKWAENIYDAIQKFRDMVGSIKKETNDRLDGLFFKLGNIGLVIISFSIIKRMLLKLISSTTHSPSDNWLAVPWAPDMAENMELEEVSEEGRNPDEEDLLKKIIKWGGPLNRSGFAELYPDSEYLPLLFQFSSS</sequence>
<keyword evidence="5" id="KW-0255">Endonuclease</keyword>
<keyword evidence="10" id="KW-1133">Transmembrane helix</keyword>
<evidence type="ECO:0000256" key="6">
    <source>
        <dbReference type="ARBA" id="ARBA00022801"/>
    </source>
</evidence>
<dbReference type="GO" id="GO:0003677">
    <property type="term" value="F:DNA binding"/>
    <property type="evidence" value="ECO:0007669"/>
    <property type="project" value="UniProtKB-KW"/>
</dbReference>
<accession>A0A3M0L548</accession>
<evidence type="ECO:0000256" key="2">
    <source>
        <dbReference type="ARBA" id="ARBA00022695"/>
    </source>
</evidence>
<dbReference type="Pfam" id="PF00552">
    <property type="entry name" value="IN_DBD_C"/>
    <property type="match status" value="1"/>
</dbReference>
<evidence type="ECO:0000259" key="11">
    <source>
        <dbReference type="PROSITE" id="PS51027"/>
    </source>
</evidence>
<name>A0A3M0L548_HIRRU</name>
<keyword evidence="3" id="KW-0540">Nuclease</keyword>
<dbReference type="GO" id="GO:0015074">
    <property type="term" value="P:DNA integration"/>
    <property type="evidence" value="ECO:0007669"/>
    <property type="project" value="UniProtKB-KW"/>
</dbReference>
<keyword evidence="1" id="KW-0808">Transferase</keyword>
<dbReference type="SUPFAM" id="SSF50122">
    <property type="entry name" value="DNA-binding domain of retroviral integrase"/>
    <property type="match status" value="1"/>
</dbReference>
<reference evidence="12 13" key="1">
    <citation type="submission" date="2018-07" db="EMBL/GenBank/DDBJ databases">
        <title>A high quality draft genome assembly of the barn swallow (H. rustica rustica).</title>
        <authorList>
            <person name="Formenti G."/>
            <person name="Chiara M."/>
            <person name="Poveda L."/>
            <person name="Francoijs K.-J."/>
            <person name="Bonisoli-Alquati A."/>
            <person name="Canova L."/>
            <person name="Gianfranceschi L."/>
            <person name="Horner D.S."/>
            <person name="Saino N."/>
        </authorList>
    </citation>
    <scope>NUCLEOTIDE SEQUENCE [LARGE SCALE GENOMIC DNA]</scope>
    <source>
        <strain evidence="12">Chelidonia</strain>
        <tissue evidence="12">Blood</tissue>
    </source>
</reference>
<keyword evidence="10" id="KW-0812">Transmembrane</keyword>
<dbReference type="InterPro" id="IPR001037">
    <property type="entry name" value="Integrase_C_retrovir"/>
</dbReference>
<evidence type="ECO:0000256" key="9">
    <source>
        <dbReference type="PROSITE-ProRule" id="PRU00506"/>
    </source>
</evidence>
<evidence type="ECO:0000256" key="8">
    <source>
        <dbReference type="ARBA" id="ARBA00023125"/>
    </source>
</evidence>
<proteinExistence type="predicted"/>